<reference evidence="2" key="1">
    <citation type="submission" date="2022-10" db="EMBL/GenBank/DDBJ databases">
        <title>Tapping the CABI collections for fungal endophytes: first genome assemblies for Collariella, Neodidymelliopsis, Ascochyta clinopodiicola, Didymella pomorum, Didymosphaeria variabile, Neocosmospora piperis and Neocucurbitaria cava.</title>
        <authorList>
            <person name="Hill R."/>
        </authorList>
    </citation>
    <scope>NUCLEOTIDE SEQUENCE</scope>
    <source>
        <strain evidence="2">IMI 356815</strain>
    </source>
</reference>
<feature type="compositionally biased region" description="Acidic residues" evidence="1">
    <location>
        <begin position="94"/>
        <end position="104"/>
    </location>
</feature>
<dbReference type="EMBL" id="JAPEUX010000005">
    <property type="protein sequence ID" value="KAJ4352272.1"/>
    <property type="molecule type" value="Genomic_DNA"/>
</dbReference>
<dbReference type="GeneID" id="80911149"/>
<proteinExistence type="predicted"/>
<sequence length="344" mass="38739">MDYNEEVEALHRDSLDNLLALLDDGEFLAYLERQPATIFSDDQKAMVRRWATHLAPTASNKRKIAGSQSRPSKKRDIGDRGKGKTAAKQQEDDKGADEDDEGDEGAAGVKEPANDWKPILDIKELTIGKDTHEQLEKFQDGGSVADFLLTRADRDYPGEIWDSEAPNPAKSLASLLINTDKLTSEVESNYILFLFIMLLWHHVKEMLVPGAGSGHTFSLGKLQLVKLRDQLTLIHSQSDDWPADWTVERTCKHIREWAKLGFKIDILTSEFGPGCLFVLFKPLTEAFLLRKITKSGRTHHAAIRHLEDLGLREYLQEEGLDVFGDAIVNYLLRPFAEATRTKDA</sequence>
<dbReference type="AlphaFoldDB" id="A0A9W9CAM6"/>
<accession>A0A9W9CAM6</accession>
<organism evidence="2 3">
    <name type="scientific">Didymosphaeria variabile</name>
    <dbReference type="NCBI Taxonomy" id="1932322"/>
    <lineage>
        <taxon>Eukaryota</taxon>
        <taxon>Fungi</taxon>
        <taxon>Dikarya</taxon>
        <taxon>Ascomycota</taxon>
        <taxon>Pezizomycotina</taxon>
        <taxon>Dothideomycetes</taxon>
        <taxon>Pleosporomycetidae</taxon>
        <taxon>Pleosporales</taxon>
        <taxon>Massarineae</taxon>
        <taxon>Didymosphaeriaceae</taxon>
        <taxon>Didymosphaeria</taxon>
    </lineage>
</organism>
<keyword evidence="3" id="KW-1185">Reference proteome</keyword>
<dbReference type="Proteomes" id="UP001140513">
    <property type="component" value="Unassembled WGS sequence"/>
</dbReference>
<protein>
    <submittedName>
        <fullName evidence="2">Uncharacterized protein</fullName>
    </submittedName>
</protein>
<evidence type="ECO:0000256" key="1">
    <source>
        <dbReference type="SAM" id="MobiDB-lite"/>
    </source>
</evidence>
<gene>
    <name evidence="2" type="ORF">N0V89_007619</name>
</gene>
<evidence type="ECO:0000313" key="3">
    <source>
        <dbReference type="Proteomes" id="UP001140513"/>
    </source>
</evidence>
<feature type="region of interest" description="Disordered" evidence="1">
    <location>
        <begin position="57"/>
        <end position="113"/>
    </location>
</feature>
<evidence type="ECO:0000313" key="2">
    <source>
        <dbReference type="EMBL" id="KAJ4352272.1"/>
    </source>
</evidence>
<dbReference type="OrthoDB" id="3938123at2759"/>
<comment type="caution">
    <text evidence="2">The sequence shown here is derived from an EMBL/GenBank/DDBJ whole genome shotgun (WGS) entry which is preliminary data.</text>
</comment>
<name>A0A9W9CAM6_9PLEO</name>
<dbReference type="RefSeq" id="XP_056070628.1">
    <property type="nucleotide sequence ID" value="XM_056216381.1"/>
</dbReference>